<comment type="caution">
    <text evidence="1">The sequence shown here is derived from an EMBL/GenBank/DDBJ whole genome shotgun (WGS) entry which is preliminary data.</text>
</comment>
<evidence type="ECO:0000313" key="1">
    <source>
        <dbReference type="EMBL" id="MDR7355716.1"/>
    </source>
</evidence>
<dbReference type="PANTHER" id="PTHR30363">
    <property type="entry name" value="HTH-TYPE TRANSCRIPTIONAL REGULATOR SRLR-RELATED"/>
    <property type="match status" value="1"/>
</dbReference>
<name>A0ABU2BBH1_9CORY</name>
<dbReference type="EMBL" id="JAVDYF010000001">
    <property type="protein sequence ID" value="MDR7355716.1"/>
    <property type="molecule type" value="Genomic_DNA"/>
</dbReference>
<accession>A0ABU2BBH1</accession>
<evidence type="ECO:0000313" key="2">
    <source>
        <dbReference type="Proteomes" id="UP001183619"/>
    </source>
</evidence>
<sequence>MAEHPQVEHRSTDGETRRTIMLTMLRHGSITATQLGSLLGLSAAGIRRHLDNLVEEGLAELAPPRPKTAQQGSRGRPAKAFRLTAAGRNHFGHDYDSLAAQALHTLRETGGDQAVREFARKRAAAIVADIDKRDDGGEDSIEKAAQAVVDAFSRNGYAATVTKAGHGVQICQHHCPISGVAAQFPELCEAEHEAIAELLGHHVQPLAKIIDGHGICTTNIPLIPIHKPRPRGTEKTPHTKKL</sequence>
<dbReference type="InterPro" id="IPR036388">
    <property type="entry name" value="WH-like_DNA-bd_sf"/>
</dbReference>
<dbReference type="InterPro" id="IPR036390">
    <property type="entry name" value="WH_DNA-bd_sf"/>
</dbReference>
<dbReference type="InterPro" id="IPR050313">
    <property type="entry name" value="Carb_Metab_HTH_regulators"/>
</dbReference>
<protein>
    <submittedName>
        <fullName evidence="1">ArsR family transcriptional regulator</fullName>
    </submittedName>
</protein>
<dbReference type="Proteomes" id="UP001183619">
    <property type="component" value="Unassembled WGS sequence"/>
</dbReference>
<keyword evidence="2" id="KW-1185">Reference proteome</keyword>
<proteinExistence type="predicted"/>
<dbReference type="SUPFAM" id="SSF46785">
    <property type="entry name" value="Winged helix' DNA-binding domain"/>
    <property type="match status" value="1"/>
</dbReference>
<dbReference type="RefSeq" id="WP_277105634.1">
    <property type="nucleotide sequence ID" value="NZ_BAAAJS010000042.1"/>
</dbReference>
<dbReference type="PANTHER" id="PTHR30363:SF28">
    <property type="entry name" value="TRANSCRIPTIONAL REGULATORY PROTEIN-RELATED"/>
    <property type="match status" value="1"/>
</dbReference>
<dbReference type="CDD" id="cd00090">
    <property type="entry name" value="HTH_ARSR"/>
    <property type="match status" value="1"/>
</dbReference>
<reference evidence="1 2" key="1">
    <citation type="submission" date="2023-07" db="EMBL/GenBank/DDBJ databases">
        <title>Sequencing the genomes of 1000 actinobacteria strains.</title>
        <authorList>
            <person name="Klenk H.-P."/>
        </authorList>
    </citation>
    <scope>NUCLEOTIDE SEQUENCE [LARGE SCALE GENOMIC DNA]</scope>
    <source>
        <strain evidence="1 2">DSM 44508</strain>
    </source>
</reference>
<organism evidence="1 2">
    <name type="scientific">Corynebacterium felinum</name>
    <dbReference type="NCBI Taxonomy" id="131318"/>
    <lineage>
        <taxon>Bacteria</taxon>
        <taxon>Bacillati</taxon>
        <taxon>Actinomycetota</taxon>
        <taxon>Actinomycetes</taxon>
        <taxon>Mycobacteriales</taxon>
        <taxon>Corynebacteriaceae</taxon>
        <taxon>Corynebacterium</taxon>
    </lineage>
</organism>
<dbReference type="InterPro" id="IPR011991">
    <property type="entry name" value="ArsR-like_HTH"/>
</dbReference>
<dbReference type="Pfam" id="PF13412">
    <property type="entry name" value="HTH_24"/>
    <property type="match status" value="1"/>
</dbReference>
<dbReference type="Gene3D" id="1.10.10.10">
    <property type="entry name" value="Winged helix-like DNA-binding domain superfamily/Winged helix DNA-binding domain"/>
    <property type="match status" value="1"/>
</dbReference>
<gene>
    <name evidence="1" type="ORF">J2S37_002254</name>
</gene>